<keyword evidence="4" id="KW-1185">Reference proteome</keyword>
<dbReference type="InterPro" id="IPR036111">
    <property type="entry name" value="Mal/L-sulfo/L-lacto_DH-like_sf"/>
</dbReference>
<name>A0ABT9PPW6_9HYPH</name>
<dbReference type="RefSeq" id="WP_306832283.1">
    <property type="nucleotide sequence ID" value="NZ_JAUSRF010000003.1"/>
</dbReference>
<dbReference type="PANTHER" id="PTHR11091">
    <property type="entry name" value="OXIDOREDUCTASE-RELATED"/>
    <property type="match status" value="1"/>
</dbReference>
<dbReference type="Gene3D" id="3.30.1370.60">
    <property type="entry name" value="Hypothetical oxidoreductase yiak, domain 2"/>
    <property type="match status" value="1"/>
</dbReference>
<dbReference type="SUPFAM" id="SSF89733">
    <property type="entry name" value="L-sulfolactate dehydrogenase-like"/>
    <property type="match status" value="1"/>
</dbReference>
<evidence type="ECO:0000256" key="2">
    <source>
        <dbReference type="ARBA" id="ARBA00023002"/>
    </source>
</evidence>
<dbReference type="Gene3D" id="1.10.1530.10">
    <property type="match status" value="1"/>
</dbReference>
<comment type="similarity">
    <text evidence="1">Belongs to the LDH2/MDH2 oxidoreductase family.</text>
</comment>
<accession>A0ABT9PPW6</accession>
<reference evidence="3 4" key="1">
    <citation type="submission" date="2023-07" db="EMBL/GenBank/DDBJ databases">
        <title>Sorghum-associated microbial communities from plants grown in Nebraska, USA.</title>
        <authorList>
            <person name="Schachtman D."/>
        </authorList>
    </citation>
    <scope>NUCLEOTIDE SEQUENCE [LARGE SCALE GENOMIC DNA]</scope>
    <source>
        <strain evidence="3 4">DS1307</strain>
    </source>
</reference>
<organism evidence="3 4">
    <name type="scientific">Neorhizobium huautlense</name>
    <dbReference type="NCBI Taxonomy" id="67774"/>
    <lineage>
        <taxon>Bacteria</taxon>
        <taxon>Pseudomonadati</taxon>
        <taxon>Pseudomonadota</taxon>
        <taxon>Alphaproteobacteria</taxon>
        <taxon>Hyphomicrobiales</taxon>
        <taxon>Rhizobiaceae</taxon>
        <taxon>Rhizobium/Agrobacterium group</taxon>
        <taxon>Neorhizobium</taxon>
    </lineage>
</organism>
<dbReference type="InterPro" id="IPR003767">
    <property type="entry name" value="Malate/L-lactate_DH-like"/>
</dbReference>
<protein>
    <submittedName>
        <fullName evidence="3">LDH2 family malate/lactate/ureidoglycolate dehydrogenase</fullName>
    </submittedName>
</protein>
<dbReference type="Proteomes" id="UP001241472">
    <property type="component" value="Unassembled WGS sequence"/>
</dbReference>
<dbReference type="PANTHER" id="PTHR11091:SF0">
    <property type="entry name" value="MALATE DEHYDROGENASE"/>
    <property type="match status" value="1"/>
</dbReference>
<dbReference type="InterPro" id="IPR043143">
    <property type="entry name" value="Mal/L-sulf/L-lact_DH-like_NADP"/>
</dbReference>
<proteinExistence type="inferred from homology"/>
<evidence type="ECO:0000256" key="1">
    <source>
        <dbReference type="ARBA" id="ARBA00006056"/>
    </source>
</evidence>
<dbReference type="Pfam" id="PF02615">
    <property type="entry name" value="Ldh_2"/>
    <property type="match status" value="1"/>
</dbReference>
<evidence type="ECO:0000313" key="3">
    <source>
        <dbReference type="EMBL" id="MDP9836518.1"/>
    </source>
</evidence>
<comment type="caution">
    <text evidence="3">The sequence shown here is derived from an EMBL/GenBank/DDBJ whole genome shotgun (WGS) entry which is preliminary data.</text>
</comment>
<sequence length="353" mass="37343">MDQQSAKNVSLVELDRFCRSVLVACGANDATADAVTRAMMHGTRHGVDSHGVRLLDHYVRALEGGRIKKAPELKVVNAFGAIETLDAGDGHGALATYTAMDHAVALAGKFGIGAVAIRNSSHFGPAGAYSMEAARKGFIGFTFCNSDSFVRLHGGAQRFHGTNPIAVAVPSAQENPWLLDMATSAIPFNRVLLYRSTETELPQAVASDASGIDTRDAEAVDMLAPLGGEFGFKGAGLAGLSEILSAVVTGMRLSFDIPGMMSDDMATPRGLGAFVIAIKPDAFGDQTTFDVGMTRYLDVLRNSPVREGQRVMAPGDREWAVAAERERNGVVIDPATREAFVALGLKYGVTLLA</sequence>
<keyword evidence="2" id="KW-0560">Oxidoreductase</keyword>
<dbReference type="EMBL" id="JAUSRF010000003">
    <property type="protein sequence ID" value="MDP9836518.1"/>
    <property type="molecule type" value="Genomic_DNA"/>
</dbReference>
<dbReference type="InterPro" id="IPR043144">
    <property type="entry name" value="Mal/L-sulf/L-lact_DH-like_ah"/>
</dbReference>
<gene>
    <name evidence="3" type="ORF">J2T09_001262</name>
</gene>
<evidence type="ECO:0000313" key="4">
    <source>
        <dbReference type="Proteomes" id="UP001241472"/>
    </source>
</evidence>